<evidence type="ECO:0000313" key="2">
    <source>
        <dbReference type="EMBL" id="MBZ0154909.1"/>
    </source>
</evidence>
<keyword evidence="1" id="KW-1133">Transmembrane helix</keyword>
<protein>
    <submittedName>
        <fullName evidence="2">Uncharacterized protein</fullName>
    </submittedName>
</protein>
<feature type="transmembrane region" description="Helical" evidence="1">
    <location>
        <begin position="53"/>
        <end position="77"/>
    </location>
</feature>
<dbReference type="Proteomes" id="UP000705867">
    <property type="component" value="Unassembled WGS sequence"/>
</dbReference>
<organism evidence="2 3">
    <name type="scientific">Candidatus Nitrobium versatile</name>
    <dbReference type="NCBI Taxonomy" id="2884831"/>
    <lineage>
        <taxon>Bacteria</taxon>
        <taxon>Pseudomonadati</taxon>
        <taxon>Nitrospirota</taxon>
        <taxon>Nitrospiria</taxon>
        <taxon>Nitrospirales</taxon>
        <taxon>Nitrospiraceae</taxon>
        <taxon>Candidatus Nitrobium</taxon>
    </lineage>
</organism>
<gene>
    <name evidence="2" type="ORF">K8I29_01680</name>
</gene>
<comment type="caution">
    <text evidence="2">The sequence shown here is derived from an EMBL/GenBank/DDBJ whole genome shotgun (WGS) entry which is preliminary data.</text>
</comment>
<sequence>MNEFLKLEYEQCMALVKYYDERYHTLVKFAAGLSRGVPTLLLGFFGLDDKVTAVFWNVAAFVFLVTMIGLVSILAAITQTRLYFVYPARQLNAIRGEFLRTEAKEFANINQMYLDTSFNAFRWNSSHTIQQAMVALQIGLFAGLSSFAWNIAEPDRTRNICVGSIVDIVVAITMFLLSAGYLWRKSQYHPDGSALQRKE</sequence>
<dbReference type="EMBL" id="JAIOIV010000015">
    <property type="protein sequence ID" value="MBZ0154909.1"/>
    <property type="molecule type" value="Genomic_DNA"/>
</dbReference>
<reference evidence="2" key="2">
    <citation type="submission" date="2021-08" db="EMBL/GenBank/DDBJ databases">
        <authorList>
            <person name="Dalcin Martins P."/>
        </authorList>
    </citation>
    <scope>NUCLEOTIDE SEQUENCE</scope>
    <source>
        <strain evidence="2">MAG_39</strain>
    </source>
</reference>
<name>A0A953LYY9_9BACT</name>
<evidence type="ECO:0000313" key="3">
    <source>
        <dbReference type="Proteomes" id="UP000705867"/>
    </source>
</evidence>
<feature type="transmembrane region" description="Helical" evidence="1">
    <location>
        <begin position="132"/>
        <end position="152"/>
    </location>
</feature>
<feature type="transmembrane region" description="Helical" evidence="1">
    <location>
        <begin position="164"/>
        <end position="183"/>
    </location>
</feature>
<keyword evidence="1" id="KW-0472">Membrane</keyword>
<reference evidence="2" key="1">
    <citation type="journal article" date="2021" name="bioRxiv">
        <title>Unraveling nitrogen, sulfur and carbon metabolic pathways and microbial community transcriptional responses to substrate deprivation and toxicity stresses in a bioreactor mimicking anoxic brackish coastal sediment conditions.</title>
        <authorList>
            <person name="Martins P.D."/>
            <person name="Echeveste M.J."/>
            <person name="Arshad A."/>
            <person name="Kurth J."/>
            <person name="Ouboter H."/>
            <person name="Jetten M.S.M."/>
            <person name="Welte C.U."/>
        </authorList>
    </citation>
    <scope>NUCLEOTIDE SEQUENCE</scope>
    <source>
        <strain evidence="2">MAG_39</strain>
    </source>
</reference>
<feature type="transmembrane region" description="Helical" evidence="1">
    <location>
        <begin position="26"/>
        <end position="47"/>
    </location>
</feature>
<evidence type="ECO:0000256" key="1">
    <source>
        <dbReference type="SAM" id="Phobius"/>
    </source>
</evidence>
<dbReference type="AlphaFoldDB" id="A0A953LYY9"/>
<proteinExistence type="predicted"/>
<keyword evidence="1" id="KW-0812">Transmembrane</keyword>
<accession>A0A953LYY9</accession>